<dbReference type="InterPro" id="IPR007560">
    <property type="entry name" value="Restrct_endonuc_IV_Mrr"/>
</dbReference>
<organism evidence="2">
    <name type="scientific">Sulfurovum sp. enrichment culture clone C5</name>
    <dbReference type="NCBI Taxonomy" id="497650"/>
    <lineage>
        <taxon>Bacteria</taxon>
        <taxon>Pseudomonadati</taxon>
        <taxon>Campylobacterota</taxon>
        <taxon>Epsilonproteobacteria</taxon>
        <taxon>Campylobacterales</taxon>
        <taxon>Sulfurovaceae</taxon>
        <taxon>Sulfurovum</taxon>
        <taxon>environmental samples</taxon>
    </lineage>
</organism>
<protein>
    <recommendedName>
        <fullName evidence="1">Restriction endonuclease type IV Mrr domain-containing protein</fullName>
    </recommendedName>
</protein>
<dbReference type="SUPFAM" id="SSF52980">
    <property type="entry name" value="Restriction endonuclease-like"/>
    <property type="match status" value="1"/>
</dbReference>
<dbReference type="GO" id="GO:0003677">
    <property type="term" value="F:DNA binding"/>
    <property type="evidence" value="ECO:0007669"/>
    <property type="project" value="InterPro"/>
</dbReference>
<dbReference type="EMBL" id="FAXN01000057">
    <property type="protein sequence ID" value="CUV66003.1"/>
    <property type="molecule type" value="Genomic_DNA"/>
</dbReference>
<dbReference type="GO" id="GO:0009307">
    <property type="term" value="P:DNA restriction-modification system"/>
    <property type="evidence" value="ECO:0007669"/>
    <property type="project" value="InterPro"/>
</dbReference>
<dbReference type="InterPro" id="IPR011335">
    <property type="entry name" value="Restrct_endonuc-II-like"/>
</dbReference>
<reference evidence="2" key="1">
    <citation type="submission" date="2015-11" db="EMBL/GenBank/DDBJ databases">
        <authorList>
            <person name="Zhang Y."/>
            <person name="Guo Z."/>
        </authorList>
    </citation>
    <scope>NUCLEOTIDE SEQUENCE</scope>
    <source>
        <strain evidence="2">BN30871</strain>
    </source>
</reference>
<dbReference type="AlphaFoldDB" id="A0A0S4XNZ3"/>
<name>A0A0S4XNZ3_9BACT</name>
<accession>A0A0S4XNZ3</accession>
<sequence length="203" mass="23093">MEDIFGGSMKTIMSLLPLAILFIVVKRHNAKSKLNQNKIKSNIILTGKQPISGYVGEAKKPKIVDENSHIDINDIPHANVSNLEEFENHVKHFYEYYGYSVHVTSIIGDQKANGIDLIAKKDKTIIFISCEYQNEESKELVNKEDVIGFENDVQAYLSKNAIFKSSLYHKKMKYVLSGNFIEDAASEYIKSKKDMDLEILNTK</sequence>
<dbReference type="Gene3D" id="3.40.1350.10">
    <property type="match status" value="1"/>
</dbReference>
<proteinExistence type="predicted"/>
<dbReference type="GO" id="GO:0004519">
    <property type="term" value="F:endonuclease activity"/>
    <property type="evidence" value="ECO:0007669"/>
    <property type="project" value="InterPro"/>
</dbReference>
<dbReference type="InterPro" id="IPR011856">
    <property type="entry name" value="tRNA_endonuc-like_dom_sf"/>
</dbReference>
<gene>
    <name evidence="2" type="ORF">BN3087_550019</name>
</gene>
<dbReference type="Pfam" id="PF04471">
    <property type="entry name" value="Mrr_cat"/>
    <property type="match status" value="1"/>
</dbReference>
<feature type="domain" description="Restriction endonuclease type IV Mrr" evidence="1">
    <location>
        <begin position="83"/>
        <end position="163"/>
    </location>
</feature>
<evidence type="ECO:0000259" key="1">
    <source>
        <dbReference type="Pfam" id="PF04471"/>
    </source>
</evidence>
<evidence type="ECO:0000313" key="2">
    <source>
        <dbReference type="EMBL" id="CUV66003.1"/>
    </source>
</evidence>